<evidence type="ECO:0000259" key="2">
    <source>
        <dbReference type="Pfam" id="PF00755"/>
    </source>
</evidence>
<dbReference type="EMBL" id="JAEFCI010012839">
    <property type="protein sequence ID" value="KAG5455762.1"/>
    <property type="molecule type" value="Genomic_DNA"/>
</dbReference>
<dbReference type="InterPro" id="IPR023213">
    <property type="entry name" value="CAT-like_dom_sf"/>
</dbReference>
<feature type="domain" description="Choline/carnitine acyltransferase" evidence="2">
    <location>
        <begin position="1"/>
        <end position="78"/>
    </location>
</feature>
<dbReference type="SUPFAM" id="SSF52777">
    <property type="entry name" value="CoA-dependent acyltransferases"/>
    <property type="match status" value="2"/>
</dbReference>
<feature type="domain" description="Choline/carnitine acyltransferase" evidence="2">
    <location>
        <begin position="122"/>
        <end position="182"/>
    </location>
</feature>
<organism evidence="3 4">
    <name type="scientific">Olpidium bornovanus</name>
    <dbReference type="NCBI Taxonomy" id="278681"/>
    <lineage>
        <taxon>Eukaryota</taxon>
        <taxon>Fungi</taxon>
        <taxon>Fungi incertae sedis</taxon>
        <taxon>Olpidiomycota</taxon>
        <taxon>Olpidiomycotina</taxon>
        <taxon>Olpidiomycetes</taxon>
        <taxon>Olpidiales</taxon>
        <taxon>Olpidiaceae</taxon>
        <taxon>Olpidium</taxon>
    </lineage>
</organism>
<dbReference type="GO" id="GO:0016746">
    <property type="term" value="F:acyltransferase activity"/>
    <property type="evidence" value="ECO:0007669"/>
    <property type="project" value="UniProtKB-KW"/>
</dbReference>
<accession>A0A8H7ZMM0</accession>
<sequence>MAIQLAYYRLFMVPCPTYETASTRVFRHGRTETVRVCSVDSVKFTESFDNGTKEERLALFQKAIASHLEYMQAASNGLSPFYLRFVDIRLYTACTRSFEEAGASYLVAKSSAPGYFAFILILCSVGKGVDRHLLGLRTRIANEDERATATLFTDPSYAKAMYFKLSTSNMSPGTYLWGGFAP</sequence>
<dbReference type="PANTHER" id="PTHR22589">
    <property type="entry name" value="CARNITINE O-ACYLTRANSFERASE"/>
    <property type="match status" value="1"/>
</dbReference>
<evidence type="ECO:0000313" key="4">
    <source>
        <dbReference type="Proteomes" id="UP000673691"/>
    </source>
</evidence>
<keyword evidence="4" id="KW-1185">Reference proteome</keyword>
<reference evidence="3 4" key="1">
    <citation type="journal article" name="Sci. Rep.">
        <title>Genome-scale phylogenetic analyses confirm Olpidium as the closest living zoosporic fungus to the non-flagellated, terrestrial fungi.</title>
        <authorList>
            <person name="Chang Y."/>
            <person name="Rochon D."/>
            <person name="Sekimoto S."/>
            <person name="Wang Y."/>
            <person name="Chovatia M."/>
            <person name="Sandor L."/>
            <person name="Salamov A."/>
            <person name="Grigoriev I.V."/>
            <person name="Stajich J.E."/>
            <person name="Spatafora J.W."/>
        </authorList>
    </citation>
    <scope>NUCLEOTIDE SEQUENCE [LARGE SCALE GENOMIC DNA]</scope>
    <source>
        <strain evidence="3">S191</strain>
    </source>
</reference>
<comment type="caution">
    <text evidence="3">The sequence shown here is derived from an EMBL/GenBank/DDBJ whole genome shotgun (WGS) entry which is preliminary data.</text>
</comment>
<dbReference type="OrthoDB" id="240216at2759"/>
<name>A0A8H7ZMM0_9FUNG</name>
<evidence type="ECO:0000313" key="3">
    <source>
        <dbReference type="EMBL" id="KAG5455762.1"/>
    </source>
</evidence>
<dbReference type="Proteomes" id="UP000673691">
    <property type="component" value="Unassembled WGS sequence"/>
</dbReference>
<dbReference type="InterPro" id="IPR000542">
    <property type="entry name" value="Carn_acyl_trans"/>
</dbReference>
<dbReference type="AlphaFoldDB" id="A0A8H7ZMM0"/>
<dbReference type="Gene3D" id="3.30.559.10">
    <property type="entry name" value="Chloramphenicol acetyltransferase-like domain"/>
    <property type="match status" value="2"/>
</dbReference>
<evidence type="ECO:0000256" key="1">
    <source>
        <dbReference type="ARBA" id="ARBA00005232"/>
    </source>
</evidence>
<dbReference type="InterPro" id="IPR039551">
    <property type="entry name" value="Cho/carn_acyl_trans"/>
</dbReference>
<dbReference type="Pfam" id="PF00755">
    <property type="entry name" value="Carn_acyltransf"/>
    <property type="match status" value="2"/>
</dbReference>
<protein>
    <submittedName>
        <fullName evidence="3">Choline/Carnitine o-acyltransferase-domain-containing protein</fullName>
    </submittedName>
</protein>
<dbReference type="PANTHER" id="PTHR22589:SF103">
    <property type="entry name" value="CARNITINE O-ACETYL-TRANSFERASE, ISOFORM A-RELATED"/>
    <property type="match status" value="1"/>
</dbReference>
<gene>
    <name evidence="3" type="ORF">BJ554DRAFT_4711</name>
</gene>
<proteinExistence type="inferred from homology"/>
<comment type="similarity">
    <text evidence="1">Belongs to the carnitine/choline acetyltransferase family.</text>
</comment>